<dbReference type="PROSITE" id="PS50835">
    <property type="entry name" value="IG_LIKE"/>
    <property type="match status" value="1"/>
</dbReference>
<keyword evidence="1" id="KW-0812">Transmembrane</keyword>
<dbReference type="EMBL" id="KM200722">
    <property type="protein sequence ID" value="AKC02084.1"/>
    <property type="molecule type" value="Genomic_DNA"/>
</dbReference>
<dbReference type="Gene3D" id="2.60.40.10">
    <property type="entry name" value="Immunoglobulins"/>
    <property type="match status" value="1"/>
</dbReference>
<keyword evidence="1" id="KW-1133">Transmembrane helix</keyword>
<reference evidence="4" key="1">
    <citation type="journal article" date="2022" name="Can. J. Microbiol.">
        <title>Characterization and Prevalence of A New Fatal Genotype CyHV-2 in Mainland China.</title>
        <authorList>
            <person name="Li L."/>
            <person name="Luo Y."/>
            <person name="Gao Z."/>
            <person name="Huang J."/>
            <person name="Zheng X."/>
            <person name="Nie H."/>
            <person name="Zhang J."/>
            <person name="Lin L."/>
            <person name="Yuan J."/>
        </authorList>
    </citation>
    <scope>NUCLEOTIDE SEQUENCE [LARGE SCALE GENOMIC DNA]</scope>
</reference>
<accession>A0A0E3T5K4</accession>
<evidence type="ECO:0000313" key="4">
    <source>
        <dbReference type="Proteomes" id="UP000126788"/>
    </source>
</evidence>
<dbReference type="InterPro" id="IPR003598">
    <property type="entry name" value="Ig_sub2"/>
</dbReference>
<evidence type="ECO:0000313" key="3">
    <source>
        <dbReference type="EMBL" id="AKC02084.1"/>
    </source>
</evidence>
<dbReference type="Proteomes" id="UP000126788">
    <property type="component" value="Genome"/>
</dbReference>
<dbReference type="InterPro" id="IPR013783">
    <property type="entry name" value="Ig-like_fold"/>
</dbReference>
<dbReference type="SUPFAM" id="SSF48726">
    <property type="entry name" value="Immunoglobulin"/>
    <property type="match status" value="1"/>
</dbReference>
<dbReference type="SMART" id="SM00408">
    <property type="entry name" value="IGc2"/>
    <property type="match status" value="1"/>
</dbReference>
<dbReference type="CDD" id="cd00096">
    <property type="entry name" value="Ig"/>
    <property type="match status" value="1"/>
</dbReference>
<name>A0A0E3T5K4_CYHV2</name>
<dbReference type="InterPro" id="IPR036179">
    <property type="entry name" value="Ig-like_dom_sf"/>
</dbReference>
<proteinExistence type="predicted"/>
<sequence>MDSKCVILWVTLLAFLCLFGIKTSNHRIFTNNNKRSLVEITADELDVVTLQCEDDEVTWYRDNVLMEKRMRTSIYNGSLLLFYATREDQGVYSCIGRTRRDFRLRVGGQRKPTYAIRFSDPSNTSVTLTMYPPSDYYNKTSDRLIVSHEASAVADSYPSVAVDWKFNYNWRSLARRELGETPLVCFKKECKLLYTGRVFLSEQGAISLTEYNSYTDSTVFRIFYTLYFDSYKLKRTAEYIIKAEPNTEITETYAAASSESDTEDEWVLRLAVIGLFLACAAILALTDRMTVEKQRMRRLKLLVKHHNYYYYYYQNDDVAKLS</sequence>
<feature type="domain" description="Ig-like" evidence="2">
    <location>
        <begin position="56"/>
        <end position="94"/>
    </location>
</feature>
<protein>
    <recommendedName>
        <fullName evidence="2">Ig-like domain-containing protein</fullName>
    </recommendedName>
</protein>
<feature type="transmembrane region" description="Helical" evidence="1">
    <location>
        <begin position="266"/>
        <end position="286"/>
    </location>
</feature>
<evidence type="ECO:0000256" key="1">
    <source>
        <dbReference type="SAM" id="Phobius"/>
    </source>
</evidence>
<evidence type="ECO:0000259" key="2">
    <source>
        <dbReference type="PROSITE" id="PS50835"/>
    </source>
</evidence>
<dbReference type="InterPro" id="IPR007110">
    <property type="entry name" value="Ig-like_dom"/>
</dbReference>
<keyword evidence="1" id="KW-0472">Membrane</keyword>
<organism evidence="3 4">
    <name type="scientific">Cyprinid herpesvirus 2</name>
    <name type="common">CyHV-2</name>
    <dbReference type="NCBI Taxonomy" id="317878"/>
    <lineage>
        <taxon>Viruses</taxon>
        <taxon>Duplodnaviria</taxon>
        <taxon>Heunggongvirae</taxon>
        <taxon>Peploviricota</taxon>
        <taxon>Herviviricetes</taxon>
        <taxon>Herpesvirales</taxon>
        <taxon>Alloherpesviridae</taxon>
        <taxon>Cyvirus</taxon>
        <taxon>Cyvirus cyprinidallo2</taxon>
    </lineage>
</organism>